<organism evidence="1 2">
    <name type="scientific">Butyrivibrio proteoclasticus</name>
    <dbReference type="NCBI Taxonomy" id="43305"/>
    <lineage>
        <taxon>Bacteria</taxon>
        <taxon>Bacillati</taxon>
        <taxon>Bacillota</taxon>
        <taxon>Clostridia</taxon>
        <taxon>Lachnospirales</taxon>
        <taxon>Lachnospiraceae</taxon>
        <taxon>Butyrivibrio</taxon>
    </lineage>
</organism>
<gene>
    <name evidence="1" type="ORF">SAMN04487928_13931</name>
</gene>
<evidence type="ECO:0000313" key="1">
    <source>
        <dbReference type="EMBL" id="SFQ37828.1"/>
    </source>
</evidence>
<dbReference type="EMBL" id="FOXO01000039">
    <property type="protein sequence ID" value="SFQ37828.1"/>
    <property type="molecule type" value="Genomic_DNA"/>
</dbReference>
<dbReference type="OrthoDB" id="1644787at2"/>
<dbReference type="Gene3D" id="3.40.630.30">
    <property type="match status" value="1"/>
</dbReference>
<name>A0A1I5Y0V6_9FIRM</name>
<evidence type="ECO:0000313" key="2">
    <source>
        <dbReference type="Proteomes" id="UP000182624"/>
    </source>
</evidence>
<dbReference type="SUPFAM" id="SSF55729">
    <property type="entry name" value="Acyl-CoA N-acyltransferases (Nat)"/>
    <property type="match status" value="1"/>
</dbReference>
<accession>A0A1I5Y0V6</accession>
<proteinExistence type="predicted"/>
<reference evidence="2" key="1">
    <citation type="submission" date="2016-10" db="EMBL/GenBank/DDBJ databases">
        <authorList>
            <person name="Varghese N."/>
            <person name="Submissions S."/>
        </authorList>
    </citation>
    <scope>NUCLEOTIDE SEQUENCE [LARGE SCALE GENOMIC DNA]</scope>
    <source>
        <strain evidence="2">P18</strain>
    </source>
</reference>
<dbReference type="RefSeq" id="WP_074891620.1">
    <property type="nucleotide sequence ID" value="NZ_FOXO01000039.1"/>
</dbReference>
<protein>
    <recommendedName>
        <fullName evidence="3">Acetyltransferase GNAT family</fullName>
    </recommendedName>
</protein>
<dbReference type="AlphaFoldDB" id="A0A1I5Y0V6"/>
<sequence>MIDEKDYLAAPCGSASLPLWKTLQIEVPDNIMVIRDDEYVEGTINGSDEPYFKMIHNLENVSVPVLSDDYVLSTATDDEFAAHIQECYESECLSVEEIGIYKKRQVYDTNLWIAIREQKTRKIVASGIGELDKSIGEGTLEWIQVSTAHRHKGLGKYVVAELLSRLRGRAEFVTVSGKLNSPSNPYELYIASGFSNPVIWHIVHKD</sequence>
<dbReference type="InterPro" id="IPR016181">
    <property type="entry name" value="Acyl_CoA_acyltransferase"/>
</dbReference>
<dbReference type="Proteomes" id="UP000182624">
    <property type="component" value="Unassembled WGS sequence"/>
</dbReference>
<evidence type="ECO:0008006" key="3">
    <source>
        <dbReference type="Google" id="ProtNLM"/>
    </source>
</evidence>
<keyword evidence="2" id="KW-1185">Reference proteome</keyword>